<feature type="compositionally biased region" description="Polar residues" evidence="1">
    <location>
        <begin position="28"/>
        <end position="37"/>
    </location>
</feature>
<accession>A0A5J5DJB4</accession>
<keyword evidence="3" id="KW-1185">Reference proteome</keyword>
<evidence type="ECO:0000313" key="3">
    <source>
        <dbReference type="Proteomes" id="UP000327493"/>
    </source>
</evidence>
<dbReference type="Proteomes" id="UP000327493">
    <property type="component" value="Chromosome 4"/>
</dbReference>
<name>A0A5J5DJB4_9PERO</name>
<organism evidence="2 3">
    <name type="scientific">Etheostoma spectabile</name>
    <name type="common">orangethroat darter</name>
    <dbReference type="NCBI Taxonomy" id="54343"/>
    <lineage>
        <taxon>Eukaryota</taxon>
        <taxon>Metazoa</taxon>
        <taxon>Chordata</taxon>
        <taxon>Craniata</taxon>
        <taxon>Vertebrata</taxon>
        <taxon>Euteleostomi</taxon>
        <taxon>Actinopterygii</taxon>
        <taxon>Neopterygii</taxon>
        <taxon>Teleostei</taxon>
        <taxon>Neoteleostei</taxon>
        <taxon>Acanthomorphata</taxon>
        <taxon>Eupercaria</taxon>
        <taxon>Perciformes</taxon>
        <taxon>Percoidei</taxon>
        <taxon>Percidae</taxon>
        <taxon>Etheostomatinae</taxon>
        <taxon>Etheostoma</taxon>
    </lineage>
</organism>
<gene>
    <name evidence="2" type="ORF">FQN60_009570</name>
</gene>
<sequence length="262" mass="28375">MEVEINVEEEKKIRDLRRADRQCPTHYRMTSSHQSPGNEEVTGARSVGGGKHGKGGPCWHTFLKADHLGVDGEDRRLIHILNRNGDSCCGLRRGQDATGQHAIIGDGVGADGEVSRGVSTDDAVDGVPVGTVGLIPVHYHFQFRGIVIDVGNADKSCGCVGQAKVQVAFHVSGLDNDGTKLGRLPSRRLKKETGKRLQAINASRKGPLNERKEGEARINVLIISETVQHRAGFSLVDSLAPGHTMPCQNVPIQGLWEMKTAW</sequence>
<feature type="non-terminal residue" evidence="2">
    <location>
        <position position="262"/>
    </location>
</feature>
<reference evidence="2 3" key="1">
    <citation type="submission" date="2019-08" db="EMBL/GenBank/DDBJ databases">
        <title>A chromosome-level genome assembly, high-density linkage maps, and genome scans reveal the genomic architecture of hybrid incompatibilities underlying speciation via character displacement in darters (Percidae: Etheostominae).</title>
        <authorList>
            <person name="Moran R.L."/>
            <person name="Catchen J.M."/>
            <person name="Fuller R.C."/>
        </authorList>
    </citation>
    <scope>NUCLEOTIDE SEQUENCE [LARGE SCALE GENOMIC DNA]</scope>
    <source>
        <strain evidence="2">EspeVRDwgs_2016</strain>
        <tissue evidence="2">Muscle</tissue>
    </source>
</reference>
<feature type="region of interest" description="Disordered" evidence="1">
    <location>
        <begin position="27"/>
        <end position="52"/>
    </location>
</feature>
<comment type="caution">
    <text evidence="2">The sequence shown here is derived from an EMBL/GenBank/DDBJ whole genome shotgun (WGS) entry which is preliminary data.</text>
</comment>
<dbReference type="EMBL" id="VOFY01000004">
    <property type="protein sequence ID" value="KAA8593454.1"/>
    <property type="molecule type" value="Genomic_DNA"/>
</dbReference>
<protein>
    <submittedName>
        <fullName evidence="2">Uncharacterized protein</fullName>
    </submittedName>
</protein>
<dbReference type="AlphaFoldDB" id="A0A5J5DJB4"/>
<evidence type="ECO:0000313" key="2">
    <source>
        <dbReference type="EMBL" id="KAA8593454.1"/>
    </source>
</evidence>
<proteinExistence type="predicted"/>
<evidence type="ECO:0000256" key="1">
    <source>
        <dbReference type="SAM" id="MobiDB-lite"/>
    </source>
</evidence>